<name>A0A158H255_9BURK</name>
<dbReference type="OrthoDB" id="8579463at2"/>
<dbReference type="EMBL" id="FCOM02000004">
    <property type="protein sequence ID" value="SAL38418.1"/>
    <property type="molecule type" value="Genomic_DNA"/>
</dbReference>
<gene>
    <name evidence="1" type="ORF">AWB74_01530</name>
</gene>
<evidence type="ECO:0000313" key="2">
    <source>
        <dbReference type="Proteomes" id="UP000055019"/>
    </source>
</evidence>
<comment type="caution">
    <text evidence="1">The sequence shown here is derived from an EMBL/GenBank/DDBJ whole genome shotgun (WGS) entry which is preliminary data.</text>
</comment>
<dbReference type="RefSeq" id="WP_143749156.1">
    <property type="nucleotide sequence ID" value="NZ_FCOM02000004.1"/>
</dbReference>
<keyword evidence="2" id="KW-1185">Reference proteome</keyword>
<accession>A0A158H255</accession>
<evidence type="ECO:0000313" key="1">
    <source>
        <dbReference type="EMBL" id="SAL38418.1"/>
    </source>
</evidence>
<dbReference type="AlphaFoldDB" id="A0A158H255"/>
<dbReference type="Proteomes" id="UP000055019">
    <property type="component" value="Unassembled WGS sequence"/>
</dbReference>
<organism evidence="1 2">
    <name type="scientific">Caballeronia arvi</name>
    <dbReference type="NCBI Taxonomy" id="1777135"/>
    <lineage>
        <taxon>Bacteria</taxon>
        <taxon>Pseudomonadati</taxon>
        <taxon>Pseudomonadota</taxon>
        <taxon>Betaproteobacteria</taxon>
        <taxon>Burkholderiales</taxon>
        <taxon>Burkholderiaceae</taxon>
        <taxon>Caballeronia</taxon>
    </lineage>
</organism>
<sequence>MGDNWIFLGDGVSQRASEASWTAMHFPRRIDRIRIMRLPVYSTSPSIPGHYWFEIDHGKNGPLEGYGWYPAEDISHNQGRLVPSMFDKVEGCINGDSPARREAQEAQGKNIPVFIAGGGIGTKPYPWDPHQKEKGSPSISHPYVLDDRSEEEIIQSIRDYAASYKSTSNGKWSFKLDVASENNCHTFVWRTLYHCQLIDVDVLSVRIDPHFASLRLNTIFTADEDYVAYIKSKASQVEKLIESHAASGGVISGSL</sequence>
<reference evidence="1" key="1">
    <citation type="submission" date="2016-01" db="EMBL/GenBank/DDBJ databases">
        <authorList>
            <person name="Peeters C."/>
        </authorList>
    </citation>
    <scope>NUCLEOTIDE SEQUENCE [LARGE SCALE GENOMIC DNA]</scope>
    <source>
        <strain evidence="1">LMG 29317</strain>
    </source>
</reference>
<protein>
    <submittedName>
        <fullName evidence="1">Uncharacterized protein</fullName>
    </submittedName>
</protein>
<proteinExistence type="predicted"/>